<proteinExistence type="inferred from homology"/>
<evidence type="ECO:0000256" key="3">
    <source>
        <dbReference type="ARBA" id="ARBA00022692"/>
    </source>
</evidence>
<dbReference type="Pfam" id="PF01925">
    <property type="entry name" value="TauE"/>
    <property type="match status" value="1"/>
</dbReference>
<accession>A0A161SID2</accession>
<sequence length="267" mass="27456">MSGAELTVPFILALFAIGFAGSFVSGMVGIGGSIIKYPMLLYIPPMLGFAAFTAHEVAGISAVQVIFATIGGVWAYRSGGYLHKKLIIVMGAAILAGSFIGGFGSSGMSEIAVNVVYGILAAIAAVMMFIPKKEVPDMPTEDVSFSIPLAAGLAFIVGIGAGIVGAAGSFLLVPIMLTVLNIPTRMTIATSLAITFISSIGSTAGKVFTGQVLLWPAVIMIVASLIAAPLGAKAGQKMNTKVLKGILAILIAATAINIWRDLFMQML</sequence>
<dbReference type="PANTHER" id="PTHR43701">
    <property type="entry name" value="MEMBRANE TRANSPORTER PROTEIN MJ0441-RELATED"/>
    <property type="match status" value="1"/>
</dbReference>
<dbReference type="PANTHER" id="PTHR43701:SF13">
    <property type="entry name" value="MEMBRANE TRANSPORTER PROTEIN YRKJ-RELATED"/>
    <property type="match status" value="1"/>
</dbReference>
<dbReference type="EMBL" id="LQNT01000012">
    <property type="protein sequence ID" value="KZE36853.1"/>
    <property type="molecule type" value="Genomic_DNA"/>
</dbReference>
<protein>
    <recommendedName>
        <fullName evidence="6">Probable membrane transporter protein</fullName>
    </recommendedName>
</protein>
<feature type="transmembrane region" description="Helical" evidence="6">
    <location>
        <begin position="242"/>
        <end position="259"/>
    </location>
</feature>
<comment type="caution">
    <text evidence="7">The sequence shown here is derived from an EMBL/GenBank/DDBJ whole genome shotgun (WGS) entry which is preliminary data.</text>
</comment>
<reference evidence="7 8" key="1">
    <citation type="submission" date="2016-01" db="EMBL/GenBank/DDBJ databases">
        <title>Whole genome sequencing of Bhargavaea cecembensis T14.</title>
        <authorList>
            <person name="Hong K.W."/>
        </authorList>
    </citation>
    <scope>NUCLEOTIDE SEQUENCE [LARGE SCALE GENOMIC DNA]</scope>
    <source>
        <strain evidence="7 8">T14</strain>
    </source>
</reference>
<feature type="transmembrane region" description="Helical" evidence="6">
    <location>
        <begin position="213"/>
        <end position="230"/>
    </location>
</feature>
<evidence type="ECO:0000313" key="8">
    <source>
        <dbReference type="Proteomes" id="UP000076490"/>
    </source>
</evidence>
<name>A0A161SID2_9BACL</name>
<dbReference type="GO" id="GO:0005886">
    <property type="term" value="C:plasma membrane"/>
    <property type="evidence" value="ECO:0007669"/>
    <property type="project" value="UniProtKB-SubCell"/>
</dbReference>
<comment type="similarity">
    <text evidence="2 6">Belongs to the 4-toluene sulfonate uptake permease (TSUP) (TC 2.A.102) family.</text>
</comment>
<feature type="transmembrane region" description="Helical" evidence="6">
    <location>
        <begin position="187"/>
        <end position="207"/>
    </location>
</feature>
<feature type="transmembrane region" description="Helical" evidence="6">
    <location>
        <begin position="47"/>
        <end position="74"/>
    </location>
</feature>
<feature type="transmembrane region" description="Helical" evidence="6">
    <location>
        <begin position="150"/>
        <end position="175"/>
    </location>
</feature>
<gene>
    <name evidence="7" type="ORF">AV656_13810</name>
</gene>
<organism evidence="7 8">
    <name type="scientific">Bhargavaea cecembensis</name>
    <dbReference type="NCBI Taxonomy" id="394098"/>
    <lineage>
        <taxon>Bacteria</taxon>
        <taxon>Bacillati</taxon>
        <taxon>Bacillota</taxon>
        <taxon>Bacilli</taxon>
        <taxon>Bacillales</taxon>
        <taxon>Caryophanaceae</taxon>
        <taxon>Bhargavaea</taxon>
    </lineage>
</organism>
<dbReference type="InterPro" id="IPR002781">
    <property type="entry name" value="TM_pro_TauE-like"/>
</dbReference>
<feature type="transmembrane region" description="Helical" evidence="6">
    <location>
        <begin position="6"/>
        <end position="35"/>
    </location>
</feature>
<feature type="transmembrane region" description="Helical" evidence="6">
    <location>
        <begin position="111"/>
        <end position="130"/>
    </location>
</feature>
<dbReference type="InterPro" id="IPR051598">
    <property type="entry name" value="TSUP/Inactive_protease-like"/>
</dbReference>
<keyword evidence="6" id="KW-1003">Cell membrane</keyword>
<dbReference type="OrthoDB" id="9792581at2"/>
<evidence type="ECO:0000256" key="6">
    <source>
        <dbReference type="RuleBase" id="RU363041"/>
    </source>
</evidence>
<feature type="transmembrane region" description="Helical" evidence="6">
    <location>
        <begin position="86"/>
        <end position="104"/>
    </location>
</feature>
<evidence type="ECO:0000256" key="2">
    <source>
        <dbReference type="ARBA" id="ARBA00009142"/>
    </source>
</evidence>
<comment type="subcellular location">
    <subcellularLocation>
        <location evidence="6">Cell membrane</location>
        <topology evidence="6">Multi-pass membrane protein</topology>
    </subcellularLocation>
    <subcellularLocation>
        <location evidence="1">Membrane</location>
        <topology evidence="1">Multi-pass membrane protein</topology>
    </subcellularLocation>
</comment>
<evidence type="ECO:0000256" key="1">
    <source>
        <dbReference type="ARBA" id="ARBA00004141"/>
    </source>
</evidence>
<evidence type="ECO:0000256" key="4">
    <source>
        <dbReference type="ARBA" id="ARBA00022989"/>
    </source>
</evidence>
<dbReference type="AlphaFoldDB" id="A0A161SID2"/>
<evidence type="ECO:0000256" key="5">
    <source>
        <dbReference type="ARBA" id="ARBA00023136"/>
    </source>
</evidence>
<dbReference type="RefSeq" id="WP_063183128.1">
    <property type="nucleotide sequence ID" value="NZ_LQNT01000012.1"/>
</dbReference>
<keyword evidence="3 6" id="KW-0812">Transmembrane</keyword>
<evidence type="ECO:0000313" key="7">
    <source>
        <dbReference type="EMBL" id="KZE36853.1"/>
    </source>
</evidence>
<dbReference type="Proteomes" id="UP000076490">
    <property type="component" value="Unassembled WGS sequence"/>
</dbReference>
<keyword evidence="5 6" id="KW-0472">Membrane</keyword>
<keyword evidence="4 6" id="KW-1133">Transmembrane helix</keyword>